<organism evidence="1 2">
    <name type="scientific">Actinopolyspora alba</name>
    <dbReference type="NCBI Taxonomy" id="673379"/>
    <lineage>
        <taxon>Bacteria</taxon>
        <taxon>Bacillati</taxon>
        <taxon>Actinomycetota</taxon>
        <taxon>Actinomycetes</taxon>
        <taxon>Actinopolysporales</taxon>
        <taxon>Actinopolysporaceae</taxon>
        <taxon>Actinopolyspora</taxon>
        <taxon>Actinopolyspora alba group</taxon>
    </lineage>
</organism>
<evidence type="ECO:0000313" key="2">
    <source>
        <dbReference type="Proteomes" id="UP000198716"/>
    </source>
</evidence>
<dbReference type="Proteomes" id="UP000198716">
    <property type="component" value="Unassembled WGS sequence"/>
</dbReference>
<sequence length="53" mass="5680">MFSTGEDEVEDLAKQVGVLRRARGGLSFTATCAVCSIPLDDASQVMCTRCALR</sequence>
<dbReference type="RefSeq" id="WP_175497004.1">
    <property type="nucleotide sequence ID" value="NZ_FOMZ01000026.1"/>
</dbReference>
<accession>A0A1I2CLY7</accession>
<reference evidence="2" key="1">
    <citation type="submission" date="2016-10" db="EMBL/GenBank/DDBJ databases">
        <authorList>
            <person name="Varghese N."/>
            <person name="Submissions S."/>
        </authorList>
    </citation>
    <scope>NUCLEOTIDE SEQUENCE [LARGE SCALE GENOMIC DNA]</scope>
    <source>
        <strain evidence="2">DSM 45004</strain>
    </source>
</reference>
<name>A0A1I2CLY7_9ACTN</name>
<keyword evidence="2" id="KW-1185">Reference proteome</keyword>
<dbReference type="EMBL" id="FOMZ01000026">
    <property type="protein sequence ID" value="SFE69155.1"/>
    <property type="molecule type" value="Genomic_DNA"/>
</dbReference>
<evidence type="ECO:0000313" key="1">
    <source>
        <dbReference type="EMBL" id="SFE69155.1"/>
    </source>
</evidence>
<proteinExistence type="predicted"/>
<dbReference type="AlphaFoldDB" id="A0A1I2CLY7"/>
<gene>
    <name evidence="1" type="ORF">SAMN04487819_1267</name>
</gene>
<protein>
    <submittedName>
        <fullName evidence="1">Uncharacterized protein</fullName>
    </submittedName>
</protein>